<sequence length="373" mass="42073">MQRFADQPLRERPHIAVFSSTKVGNFVVTIPLLRGLKEKYPGCVLDFFGSEITHDFEIHCPYIDFSFPLYNRRPDYLEALTTAVRERVTQAGPYDLAVNCDEFSELNLVAVTALRPQYIAGAGLTLDFRRKLEAGSDPVQRMLQEDNWNSPEFLHRYRDLLTSNYIAEIFCRLAYVETDFFRLELPSRDPDFAVPDVLVHITTTRSAKMWRLDYWKQVIEWCEGQGLQVGLIGSAPDVQRALYHAGSSEDDLLAQTGMIDLRGKTSLIELAGALKRAKVCISVDAGPMHIAAAVGCPTIALFGNDADGDGASPVRLWAPRMPHVYITQTTYKCRLCLENKFKNEGCLVEGHPCMAHLPPETVIRYLQEILQKS</sequence>
<evidence type="ECO:0000256" key="2">
    <source>
        <dbReference type="ARBA" id="ARBA00022679"/>
    </source>
</evidence>
<protein>
    <submittedName>
        <fullName evidence="3">Glycosyltransferase family 9 protein</fullName>
    </submittedName>
</protein>
<evidence type="ECO:0000313" key="4">
    <source>
        <dbReference type="Proteomes" id="UP000830835"/>
    </source>
</evidence>
<keyword evidence="1" id="KW-0328">Glycosyltransferase</keyword>
<dbReference type="EMBL" id="JAFIRA010000012">
    <property type="protein sequence ID" value="MCJ2542553.1"/>
    <property type="molecule type" value="Genomic_DNA"/>
</dbReference>
<dbReference type="Proteomes" id="UP000830835">
    <property type="component" value="Unassembled WGS sequence"/>
</dbReference>
<dbReference type="InterPro" id="IPR002201">
    <property type="entry name" value="Glyco_trans_9"/>
</dbReference>
<name>A0ABT0C9U3_THEVL</name>
<dbReference type="CDD" id="cd03789">
    <property type="entry name" value="GT9_LPS_heptosyltransferase"/>
    <property type="match status" value="1"/>
</dbReference>
<dbReference type="Gene3D" id="3.40.50.2000">
    <property type="entry name" value="Glycogen Phosphorylase B"/>
    <property type="match status" value="2"/>
</dbReference>
<gene>
    <name evidence="3" type="ORF">JX360_06480</name>
</gene>
<evidence type="ECO:0000313" key="3">
    <source>
        <dbReference type="EMBL" id="MCJ2542553.1"/>
    </source>
</evidence>
<keyword evidence="2" id="KW-0808">Transferase</keyword>
<evidence type="ECO:0000256" key="1">
    <source>
        <dbReference type="ARBA" id="ARBA00022676"/>
    </source>
</evidence>
<comment type="caution">
    <text evidence="3">The sequence shown here is derived from an EMBL/GenBank/DDBJ whole genome shotgun (WGS) entry which is preliminary data.</text>
</comment>
<dbReference type="RefSeq" id="WP_244349829.1">
    <property type="nucleotide sequence ID" value="NZ_JAFIRA010000012.1"/>
</dbReference>
<dbReference type="PANTHER" id="PTHR30160">
    <property type="entry name" value="TETRAACYLDISACCHARIDE 4'-KINASE-RELATED"/>
    <property type="match status" value="1"/>
</dbReference>
<accession>A0ABT0C9U3</accession>
<organism evidence="3 4">
    <name type="scientific">Thermostichus vulcanus str. 'Rupite'</name>
    <dbReference type="NCBI Taxonomy" id="2813851"/>
    <lineage>
        <taxon>Bacteria</taxon>
        <taxon>Bacillati</taxon>
        <taxon>Cyanobacteriota</taxon>
        <taxon>Cyanophyceae</taxon>
        <taxon>Thermostichales</taxon>
        <taxon>Thermostichaceae</taxon>
        <taxon>Thermostichus</taxon>
    </lineage>
</organism>
<keyword evidence="4" id="KW-1185">Reference proteome</keyword>
<dbReference type="PANTHER" id="PTHR30160:SF1">
    <property type="entry name" value="LIPOPOLYSACCHARIDE 1,2-N-ACETYLGLUCOSAMINETRANSFERASE-RELATED"/>
    <property type="match status" value="1"/>
</dbReference>
<dbReference type="SUPFAM" id="SSF53756">
    <property type="entry name" value="UDP-Glycosyltransferase/glycogen phosphorylase"/>
    <property type="match status" value="1"/>
</dbReference>
<dbReference type="Pfam" id="PF01075">
    <property type="entry name" value="Glyco_transf_9"/>
    <property type="match status" value="1"/>
</dbReference>
<reference evidence="3" key="1">
    <citation type="submission" date="2021-02" db="EMBL/GenBank/DDBJ databases">
        <title>The CRISPR/cas machinery reduction and long-range gene transfer in the hot spring cyanobacterium Synechococcus.</title>
        <authorList>
            <person name="Dvorak P."/>
            <person name="Jahodarova E."/>
            <person name="Hasler P."/>
            <person name="Poulickova A."/>
        </authorList>
    </citation>
    <scope>NUCLEOTIDE SEQUENCE</scope>
    <source>
        <strain evidence="3">Rupite</strain>
    </source>
</reference>
<proteinExistence type="predicted"/>
<dbReference type="InterPro" id="IPR051199">
    <property type="entry name" value="LPS_LOS_Heptosyltrfase"/>
</dbReference>